<name>A0A8S5NKA0_9CAUD</name>
<organism evidence="1">
    <name type="scientific">Siphoviridae sp. ctK0l2</name>
    <dbReference type="NCBI Taxonomy" id="2826243"/>
    <lineage>
        <taxon>Viruses</taxon>
        <taxon>Duplodnaviria</taxon>
        <taxon>Heunggongvirae</taxon>
        <taxon>Uroviricota</taxon>
        <taxon>Caudoviricetes</taxon>
    </lineage>
</organism>
<dbReference type="EMBL" id="BK015181">
    <property type="protein sequence ID" value="DAD94788.1"/>
    <property type="molecule type" value="Genomic_DNA"/>
</dbReference>
<protein>
    <submittedName>
        <fullName evidence="1">Uncharacterized protein</fullName>
    </submittedName>
</protein>
<proteinExistence type="predicted"/>
<evidence type="ECO:0000313" key="1">
    <source>
        <dbReference type="EMBL" id="DAD94788.1"/>
    </source>
</evidence>
<accession>A0A8S5NKA0</accession>
<reference evidence="1" key="1">
    <citation type="journal article" date="2021" name="Proc. Natl. Acad. Sci. U.S.A.">
        <title>A Catalog of Tens of Thousands of Viruses from Human Metagenomes Reveals Hidden Associations with Chronic Diseases.</title>
        <authorList>
            <person name="Tisza M.J."/>
            <person name="Buck C.B."/>
        </authorList>
    </citation>
    <scope>NUCLEOTIDE SEQUENCE</scope>
    <source>
        <strain evidence="1">CtK0l2</strain>
    </source>
</reference>
<sequence>MPCPLLFSKKKWYIFPWLKRVKEKGRLKKREGEEGGLISLLTN</sequence>